<gene>
    <name evidence="1" type="ORF">PAPYR_6584</name>
</gene>
<organism evidence="1 2">
    <name type="scientific">Paratrimastix pyriformis</name>
    <dbReference type="NCBI Taxonomy" id="342808"/>
    <lineage>
        <taxon>Eukaryota</taxon>
        <taxon>Metamonada</taxon>
        <taxon>Preaxostyla</taxon>
        <taxon>Paratrimastigidae</taxon>
        <taxon>Paratrimastix</taxon>
    </lineage>
</organism>
<protein>
    <submittedName>
        <fullName evidence="1">Uncharacterized protein</fullName>
    </submittedName>
</protein>
<evidence type="ECO:0000313" key="2">
    <source>
        <dbReference type="Proteomes" id="UP001141327"/>
    </source>
</evidence>
<name>A0ABQ8UES8_9EUKA</name>
<reference evidence="1" key="1">
    <citation type="journal article" date="2022" name="bioRxiv">
        <title>Genomics of Preaxostyla Flagellates Illuminates Evolutionary Transitions and the Path Towards Mitochondrial Loss.</title>
        <authorList>
            <person name="Novak L.V.F."/>
            <person name="Treitli S.C."/>
            <person name="Pyrih J."/>
            <person name="Halakuc P."/>
            <person name="Pipaliya S.V."/>
            <person name="Vacek V."/>
            <person name="Brzon O."/>
            <person name="Soukal P."/>
            <person name="Eme L."/>
            <person name="Dacks J.B."/>
            <person name="Karnkowska A."/>
            <person name="Elias M."/>
            <person name="Hampl V."/>
        </authorList>
    </citation>
    <scope>NUCLEOTIDE SEQUENCE</scope>
    <source>
        <strain evidence="1">RCP-MX</strain>
    </source>
</reference>
<dbReference type="EMBL" id="JAPMOS010000039">
    <property type="protein sequence ID" value="KAJ4457779.1"/>
    <property type="molecule type" value="Genomic_DNA"/>
</dbReference>
<evidence type="ECO:0000313" key="1">
    <source>
        <dbReference type="EMBL" id="KAJ4457779.1"/>
    </source>
</evidence>
<sequence length="186" mass="21263">MNFRGRTNIIHHRSSHIEMHSPAGVTAENVSVPECKTQFSDLIDRVESWARNTFPCLKNSNQLRPQFVELCKISRADDEMIILMVSLTLRYLNVVGGELLREHPRDSEIFYLLVLMMHLSQKVLSDSPIFSGSLCKFLHLGCDRLMSNELRVLSTLGWDVHTNENDLQQLAAVLGYPPNFLRQLAL</sequence>
<proteinExistence type="predicted"/>
<dbReference type="Proteomes" id="UP001141327">
    <property type="component" value="Unassembled WGS sequence"/>
</dbReference>
<accession>A0ABQ8UES8</accession>
<keyword evidence="2" id="KW-1185">Reference proteome</keyword>
<comment type="caution">
    <text evidence="1">The sequence shown here is derived from an EMBL/GenBank/DDBJ whole genome shotgun (WGS) entry which is preliminary data.</text>
</comment>